<gene>
    <name evidence="1" type="ORF">EV380_0280</name>
</gene>
<comment type="caution">
    <text evidence="1">The sequence shown here is derived from an EMBL/GenBank/DDBJ whole genome shotgun (WGS) entry which is preliminary data.</text>
</comment>
<evidence type="ECO:0000313" key="2">
    <source>
        <dbReference type="Proteomes" id="UP000292685"/>
    </source>
</evidence>
<dbReference type="Gene3D" id="3.40.630.30">
    <property type="match status" value="1"/>
</dbReference>
<sequence>MELESGTRAIVALVWARRLGLPDDALQQAAMGAPSERLAVPVDDGSVLFLRYLTGTVLCAPAWALEVLSDYDDDTLAASAGLVRALRGSGHDDAAGLRSSGDFALYYLDDPVNVEPSDTASVSFEREHARLLEDSSPKDDTVGLDLSGREHTFTLVADEGQAPLATSSYNIWEGLIADVATVTLPQIRRHGLGAYITAVAADDALTQGYTPQWRAPRDSPAAHQLALDVGFLDAGSVSTATLG</sequence>
<protein>
    <submittedName>
        <fullName evidence="1">N6-adenosine-specific RNA methylase IME4</fullName>
    </submittedName>
</protein>
<dbReference type="GO" id="GO:0008168">
    <property type="term" value="F:methyltransferase activity"/>
    <property type="evidence" value="ECO:0007669"/>
    <property type="project" value="UniProtKB-KW"/>
</dbReference>
<proteinExistence type="predicted"/>
<dbReference type="OrthoDB" id="4824241at2"/>
<dbReference type="EMBL" id="SHLA01000001">
    <property type="protein sequence ID" value="RZU60733.1"/>
    <property type="molecule type" value="Genomic_DNA"/>
</dbReference>
<dbReference type="Proteomes" id="UP000292685">
    <property type="component" value="Unassembled WGS sequence"/>
</dbReference>
<accession>A0A4Q8AB25</accession>
<keyword evidence="1" id="KW-0489">Methyltransferase</keyword>
<organism evidence="1 2">
    <name type="scientific">Zhihengliuella halotolerans</name>
    <dbReference type="NCBI Taxonomy" id="370736"/>
    <lineage>
        <taxon>Bacteria</taxon>
        <taxon>Bacillati</taxon>
        <taxon>Actinomycetota</taxon>
        <taxon>Actinomycetes</taxon>
        <taxon>Micrococcales</taxon>
        <taxon>Micrococcaceae</taxon>
        <taxon>Zhihengliuella</taxon>
    </lineage>
</organism>
<name>A0A4Q8AB25_9MICC</name>
<reference evidence="1 2" key="1">
    <citation type="submission" date="2019-02" db="EMBL/GenBank/DDBJ databases">
        <title>Sequencing the genomes of 1000 actinobacteria strains.</title>
        <authorList>
            <person name="Klenk H.-P."/>
        </authorList>
    </citation>
    <scope>NUCLEOTIDE SEQUENCE [LARGE SCALE GENOMIC DNA]</scope>
    <source>
        <strain evidence="1 2">DSM 17364</strain>
    </source>
</reference>
<dbReference type="SUPFAM" id="SSF55729">
    <property type="entry name" value="Acyl-CoA N-acyltransferases (Nat)"/>
    <property type="match status" value="1"/>
</dbReference>
<dbReference type="GO" id="GO:0032259">
    <property type="term" value="P:methylation"/>
    <property type="evidence" value="ECO:0007669"/>
    <property type="project" value="UniProtKB-KW"/>
</dbReference>
<keyword evidence="2" id="KW-1185">Reference proteome</keyword>
<dbReference type="AlphaFoldDB" id="A0A4Q8AB25"/>
<evidence type="ECO:0000313" key="1">
    <source>
        <dbReference type="EMBL" id="RZU60733.1"/>
    </source>
</evidence>
<dbReference type="InterPro" id="IPR016181">
    <property type="entry name" value="Acyl_CoA_acyltransferase"/>
</dbReference>
<dbReference type="RefSeq" id="WP_130448842.1">
    <property type="nucleotide sequence ID" value="NZ_SHLA01000001.1"/>
</dbReference>
<keyword evidence="1" id="KW-0808">Transferase</keyword>